<reference evidence="1 2" key="1">
    <citation type="submission" date="2021-11" db="EMBL/GenBank/DDBJ databases">
        <title>Whole genome of Geoglobus acetivorans.</title>
        <authorList>
            <person name="Liu D."/>
        </authorList>
    </citation>
    <scope>NUCLEOTIDE SEQUENCE [LARGE SCALE GENOMIC DNA]</scope>
    <source>
        <strain evidence="1 2">SBH6</strain>
    </source>
</reference>
<gene>
    <name evidence="1" type="ORF">LPQ35_09755</name>
</gene>
<dbReference type="Proteomes" id="UP001492541">
    <property type="component" value="Chromosome"/>
</dbReference>
<evidence type="ECO:0000313" key="2">
    <source>
        <dbReference type="Proteomes" id="UP001492541"/>
    </source>
</evidence>
<dbReference type="EMBL" id="CP087714">
    <property type="protein sequence ID" value="XAT63528.1"/>
    <property type="molecule type" value="Genomic_DNA"/>
</dbReference>
<keyword evidence="2" id="KW-1185">Reference proteome</keyword>
<proteinExistence type="predicted"/>
<evidence type="ECO:0000313" key="1">
    <source>
        <dbReference type="EMBL" id="XAT63528.1"/>
    </source>
</evidence>
<organism evidence="1 2">
    <name type="scientific">Geoglobus acetivorans</name>
    <dbReference type="NCBI Taxonomy" id="565033"/>
    <lineage>
        <taxon>Archaea</taxon>
        <taxon>Methanobacteriati</taxon>
        <taxon>Methanobacteriota</taxon>
        <taxon>Archaeoglobi</taxon>
        <taxon>Archaeoglobales</taxon>
        <taxon>Archaeoglobaceae</taxon>
        <taxon>Geoglobus</taxon>
    </lineage>
</organism>
<sequence>MDLETVLSMKIPQFLTLMAAYSEVQEDIQREVEKERRKREFFSRMGV</sequence>
<accession>A0ABZ3H3C4</accession>
<dbReference type="RefSeq" id="WP_193807363.1">
    <property type="nucleotide sequence ID" value="NZ_CP087714.1"/>
</dbReference>
<name>A0ABZ3H3C4_GEOAI</name>
<dbReference type="GeneID" id="90449979"/>
<protein>
    <submittedName>
        <fullName evidence="1">Uncharacterized protein</fullName>
    </submittedName>
</protein>